<protein>
    <submittedName>
        <fullName evidence="6">Fibronectin type III domain-containing protein</fullName>
    </submittedName>
</protein>
<feature type="region of interest" description="Disordered" evidence="4">
    <location>
        <begin position="35"/>
        <end position="80"/>
    </location>
</feature>
<dbReference type="EMBL" id="JACXYU010000017">
    <property type="protein sequence ID" value="MBD3934499.1"/>
    <property type="molecule type" value="Genomic_DNA"/>
</dbReference>
<dbReference type="InterPro" id="IPR003961">
    <property type="entry name" value="FN3_dom"/>
</dbReference>
<evidence type="ECO:0000256" key="4">
    <source>
        <dbReference type="SAM" id="MobiDB-lite"/>
    </source>
</evidence>
<dbReference type="RefSeq" id="WP_191211795.1">
    <property type="nucleotide sequence ID" value="NZ_BAABKL010000050.1"/>
</dbReference>
<feature type="domain" description="Fibronectin type-III" evidence="5">
    <location>
        <begin position="76"/>
        <end position="168"/>
    </location>
</feature>
<dbReference type="PROSITE" id="PS50853">
    <property type="entry name" value="FN3"/>
    <property type="match status" value="1"/>
</dbReference>
<reference evidence="6" key="1">
    <citation type="submission" date="2020-09" db="EMBL/GenBank/DDBJ databases">
        <title>Secondary metabolite and genome analysis of marine Streptomyces chumphonensis KK1-2T.</title>
        <authorList>
            <person name="Phongsopitanun W."/>
            <person name="Kanchanasin P."/>
            <person name="Pittayakhajonwut P."/>
            <person name="Suwanborirux K."/>
            <person name="Tanasupawat S."/>
        </authorList>
    </citation>
    <scope>NUCLEOTIDE SEQUENCE</scope>
    <source>
        <strain evidence="6">KK1-2</strain>
    </source>
</reference>
<keyword evidence="1" id="KW-0677">Repeat</keyword>
<gene>
    <name evidence="6" type="ORF">IF129_23410</name>
</gene>
<dbReference type="SUPFAM" id="SSF49265">
    <property type="entry name" value="Fibronectin type III"/>
    <property type="match status" value="1"/>
</dbReference>
<dbReference type="GO" id="GO:0016798">
    <property type="term" value="F:hydrolase activity, acting on glycosyl bonds"/>
    <property type="evidence" value="ECO:0007669"/>
    <property type="project" value="UniProtKB-KW"/>
</dbReference>
<evidence type="ECO:0000256" key="1">
    <source>
        <dbReference type="ARBA" id="ARBA00022737"/>
    </source>
</evidence>
<dbReference type="Proteomes" id="UP000632289">
    <property type="component" value="Unassembled WGS sequence"/>
</dbReference>
<sequence>MARRHPVDTPGGAPGSGPRARTVVAVLALVLTAGVSGSATARPDVPTEASHPPVGTAPRPAPPTSGPQAAPAPPAPPQHLAVRAVDSGTVRLSWEPPAGPDGGSAVATYQVFQQGTATPVAEVGADTLETEITGLEPGISYTFTVRAVDAAGHASPDSPRADVTLPGRG</sequence>
<evidence type="ECO:0000256" key="2">
    <source>
        <dbReference type="ARBA" id="ARBA00023295"/>
    </source>
</evidence>
<keyword evidence="7" id="KW-1185">Reference proteome</keyword>
<dbReference type="CDD" id="cd00063">
    <property type="entry name" value="FN3"/>
    <property type="match status" value="1"/>
</dbReference>
<name>A0A927IF84_9ACTN</name>
<dbReference type="InterPro" id="IPR050964">
    <property type="entry name" value="Striated_Muscle_Regulatory"/>
</dbReference>
<keyword evidence="3" id="KW-0624">Polysaccharide degradation</keyword>
<keyword evidence="2" id="KW-0326">Glycosidase</keyword>
<dbReference type="AlphaFoldDB" id="A0A927IF84"/>
<evidence type="ECO:0000259" key="5">
    <source>
        <dbReference type="PROSITE" id="PS50853"/>
    </source>
</evidence>
<dbReference type="InterPro" id="IPR013783">
    <property type="entry name" value="Ig-like_fold"/>
</dbReference>
<keyword evidence="2" id="KW-0378">Hydrolase</keyword>
<accession>A0A927IF84</accession>
<feature type="compositionally biased region" description="Pro residues" evidence="4">
    <location>
        <begin position="59"/>
        <end position="77"/>
    </location>
</feature>
<dbReference type="GO" id="GO:0000272">
    <property type="term" value="P:polysaccharide catabolic process"/>
    <property type="evidence" value="ECO:0007669"/>
    <property type="project" value="UniProtKB-KW"/>
</dbReference>
<dbReference type="Gene3D" id="2.60.40.10">
    <property type="entry name" value="Immunoglobulins"/>
    <property type="match status" value="1"/>
</dbReference>
<keyword evidence="3" id="KW-0119">Carbohydrate metabolism</keyword>
<evidence type="ECO:0000313" key="6">
    <source>
        <dbReference type="EMBL" id="MBD3934499.1"/>
    </source>
</evidence>
<organism evidence="6 7">
    <name type="scientific">Streptomyces chumphonensis</name>
    <dbReference type="NCBI Taxonomy" id="1214925"/>
    <lineage>
        <taxon>Bacteria</taxon>
        <taxon>Bacillati</taxon>
        <taxon>Actinomycetota</taxon>
        <taxon>Actinomycetes</taxon>
        <taxon>Kitasatosporales</taxon>
        <taxon>Streptomycetaceae</taxon>
        <taxon>Streptomyces</taxon>
    </lineage>
</organism>
<dbReference type="InterPro" id="IPR036116">
    <property type="entry name" value="FN3_sf"/>
</dbReference>
<feature type="region of interest" description="Disordered" evidence="4">
    <location>
        <begin position="86"/>
        <end position="105"/>
    </location>
</feature>
<evidence type="ECO:0000256" key="3">
    <source>
        <dbReference type="ARBA" id="ARBA00023326"/>
    </source>
</evidence>
<evidence type="ECO:0000313" key="7">
    <source>
        <dbReference type="Proteomes" id="UP000632289"/>
    </source>
</evidence>
<proteinExistence type="predicted"/>
<dbReference type="Pfam" id="PF00041">
    <property type="entry name" value="fn3"/>
    <property type="match status" value="1"/>
</dbReference>
<dbReference type="PANTHER" id="PTHR13817">
    <property type="entry name" value="TITIN"/>
    <property type="match status" value="1"/>
</dbReference>
<dbReference type="PANTHER" id="PTHR13817:SF173">
    <property type="entry name" value="FRAZZLED"/>
    <property type="match status" value="1"/>
</dbReference>
<comment type="caution">
    <text evidence="6">The sequence shown here is derived from an EMBL/GenBank/DDBJ whole genome shotgun (WGS) entry which is preliminary data.</text>
</comment>
<dbReference type="PRINTS" id="PR00014">
    <property type="entry name" value="FNTYPEIII"/>
</dbReference>
<dbReference type="SMART" id="SM00060">
    <property type="entry name" value="FN3"/>
    <property type="match status" value="1"/>
</dbReference>